<sequence>MALSLALPPGATQRCTGQEAPPKDHILDKRGGIAYPSRKESQIPRPRYVGTRPRNVLDMSKRSLWSHFTQKNRWDDMTVTANAGPICLDYEELPFVAIWKIAGIGLDWWGRLPFHMLCLNIMVRPNTAEFLASGPKVAYVPTLS</sequence>
<evidence type="ECO:0000313" key="3">
    <source>
        <dbReference type="RefSeq" id="XP_052125565.1"/>
    </source>
</evidence>
<dbReference type="RefSeq" id="XP_052125565.1">
    <property type="nucleotide sequence ID" value="XM_052269605.1"/>
</dbReference>
<organism evidence="2 3">
    <name type="scientific">Frankliniella occidentalis</name>
    <name type="common">Western flower thrips</name>
    <name type="synonym">Euthrips occidentalis</name>
    <dbReference type="NCBI Taxonomy" id="133901"/>
    <lineage>
        <taxon>Eukaryota</taxon>
        <taxon>Metazoa</taxon>
        <taxon>Ecdysozoa</taxon>
        <taxon>Arthropoda</taxon>
        <taxon>Hexapoda</taxon>
        <taxon>Insecta</taxon>
        <taxon>Pterygota</taxon>
        <taxon>Neoptera</taxon>
        <taxon>Paraneoptera</taxon>
        <taxon>Thysanoptera</taxon>
        <taxon>Terebrantia</taxon>
        <taxon>Thripoidea</taxon>
        <taxon>Thripidae</taxon>
        <taxon>Frankliniella</taxon>
    </lineage>
</organism>
<keyword evidence="2" id="KW-1185">Reference proteome</keyword>
<dbReference type="GeneID" id="127749823"/>
<evidence type="ECO:0000256" key="1">
    <source>
        <dbReference type="SAM" id="MobiDB-lite"/>
    </source>
</evidence>
<feature type="region of interest" description="Disordered" evidence="1">
    <location>
        <begin position="1"/>
        <end position="30"/>
    </location>
</feature>
<reference evidence="3" key="1">
    <citation type="submission" date="2025-08" db="UniProtKB">
        <authorList>
            <consortium name="RefSeq"/>
        </authorList>
    </citation>
    <scope>IDENTIFICATION</scope>
    <source>
        <tissue evidence="3">Whole organism</tissue>
    </source>
</reference>
<gene>
    <name evidence="3" type="primary">LOC127749823</name>
</gene>
<accession>A0A9C6U124</accession>
<feature type="compositionally biased region" description="Basic and acidic residues" evidence="1">
    <location>
        <begin position="21"/>
        <end position="30"/>
    </location>
</feature>
<dbReference type="AlphaFoldDB" id="A0A9C6U124"/>
<name>A0A9C6U124_FRAOC</name>
<protein>
    <submittedName>
        <fullName evidence="3">Uncharacterized protein LOC127749823</fullName>
    </submittedName>
</protein>
<dbReference type="Proteomes" id="UP000504606">
    <property type="component" value="Unplaced"/>
</dbReference>
<evidence type="ECO:0000313" key="2">
    <source>
        <dbReference type="Proteomes" id="UP000504606"/>
    </source>
</evidence>
<dbReference type="KEGG" id="foc:127749823"/>
<proteinExistence type="predicted"/>